<protein>
    <recommendedName>
        <fullName evidence="1">PLL-like beta propeller domain-containing protein</fullName>
    </recommendedName>
</protein>
<feature type="domain" description="PLL-like beta propeller" evidence="1">
    <location>
        <begin position="41"/>
        <end position="193"/>
    </location>
</feature>
<dbReference type="Proteomes" id="UP000199651">
    <property type="component" value="Unassembled WGS sequence"/>
</dbReference>
<accession>A0A1H0SB74</accession>
<dbReference type="STRING" id="504798.SAMN05421871_105364"/>
<dbReference type="InterPro" id="IPR058502">
    <property type="entry name" value="PLL-like_beta-prop"/>
</dbReference>
<evidence type="ECO:0000313" key="2">
    <source>
        <dbReference type="EMBL" id="SDP38488.1"/>
    </source>
</evidence>
<dbReference type="Pfam" id="PF26607">
    <property type="entry name" value="DUF8189"/>
    <property type="match status" value="1"/>
</dbReference>
<evidence type="ECO:0000259" key="1">
    <source>
        <dbReference type="Pfam" id="PF26607"/>
    </source>
</evidence>
<name>A0A1H0SB74_9PSEU</name>
<evidence type="ECO:0000313" key="3">
    <source>
        <dbReference type="Proteomes" id="UP000199651"/>
    </source>
</evidence>
<dbReference type="EMBL" id="FNJB01000008">
    <property type="protein sequence ID" value="SDP38488.1"/>
    <property type="molecule type" value="Genomic_DNA"/>
</dbReference>
<organism evidence="2 3">
    <name type="scientific">Actinokineospora alba</name>
    <dbReference type="NCBI Taxonomy" id="504798"/>
    <lineage>
        <taxon>Bacteria</taxon>
        <taxon>Bacillati</taxon>
        <taxon>Actinomycetota</taxon>
        <taxon>Actinomycetes</taxon>
        <taxon>Pseudonocardiales</taxon>
        <taxon>Pseudonocardiaceae</taxon>
        <taxon>Actinokineospora</taxon>
    </lineage>
</organism>
<dbReference type="SUPFAM" id="SSF89372">
    <property type="entry name" value="Fucose-specific lectin"/>
    <property type="match status" value="1"/>
</dbReference>
<sequence length="194" mass="20530">MTAPESFPGRENTLLSTRLKAFGVAVAAGASLLTTLVIATPASAAPPPAESVTTATAAGTIVGMQNCDGRWEEFTIAPAGDLIHRYQVSPGGGWSSWSSLGGWLMYSVDVARNTNCTLEVFGIGGGDQMYHIWQQAGGPGGWSGWHGLGGRLITAPNADILWDGRIEVCAWGPDYIYHCRAQTAPSSGPWTDWY</sequence>
<keyword evidence="3" id="KW-1185">Reference proteome</keyword>
<gene>
    <name evidence="2" type="ORF">SAMN05192558_108353</name>
</gene>
<proteinExistence type="predicted"/>
<reference evidence="3" key="1">
    <citation type="submission" date="2016-10" db="EMBL/GenBank/DDBJ databases">
        <authorList>
            <person name="Varghese N."/>
            <person name="Submissions S."/>
        </authorList>
    </citation>
    <scope>NUCLEOTIDE SEQUENCE [LARGE SCALE GENOMIC DNA]</scope>
    <source>
        <strain evidence="3">IBRC-M 10655</strain>
    </source>
</reference>
<dbReference type="AlphaFoldDB" id="A0A1H0SB74"/>